<sequence length="434" mass="48775">MKRTALNFPVVLITLLFSWSCQKPLSTGATTFQKTNSSETQEFHQRGGLPNFFQKVKERREVNVAYIGGSITEAGDGWRSLTFSWLRINYPQTSFNEINATIGGTGSNLGVFRMDRDVLAQKPDLVFVEFAVNDFGRTAEQLYQSMEGIVRKTWKANPNTDICFVYTLAENVLPDLVAGKFQASAQAMEAIADHYQIPSIHMGVEVARLYKEGKLVFTGKPEENPGKIVFTTDKTHPLSKSGHPIYASVVRKHLAEMESVTADKPHALPNPLASNNWETAQLVSLAELPPSSHWQKLPTDHQLVKSFSKFMPAIYKATSPDAVLRVRFKGTTLGFYDLVGPGSGILEMTLDGEKKEVQRFDQYCHYYRKFSFYLEGLSDTAHEVTVRVTGKAFDKAAILQKRNIKIDDPDRYAENGWYLSNLLLVGKLVSLQWD</sequence>
<gene>
    <name evidence="2" type="ORF">G8759_15305</name>
</gene>
<reference evidence="2 3" key="1">
    <citation type="submission" date="2020-03" db="EMBL/GenBank/DDBJ databases">
        <authorList>
            <person name="Kim M.K."/>
        </authorList>
    </citation>
    <scope>NUCLEOTIDE SEQUENCE [LARGE SCALE GENOMIC DNA]</scope>
    <source>
        <strain evidence="2 3">BT328</strain>
    </source>
</reference>
<dbReference type="EMBL" id="CP050063">
    <property type="protein sequence ID" value="QIP13881.1"/>
    <property type="molecule type" value="Genomic_DNA"/>
</dbReference>
<name>A0A6G9AN33_9BACT</name>
<dbReference type="GO" id="GO:0016788">
    <property type="term" value="F:hydrolase activity, acting on ester bonds"/>
    <property type="evidence" value="ECO:0007669"/>
    <property type="project" value="UniProtKB-ARBA"/>
</dbReference>
<dbReference type="PANTHER" id="PTHR34407:SF1">
    <property type="entry name" value="SGNH HYDROLASE-TYPE ESTERASE DOMAIN-CONTAINING PROTEIN"/>
    <property type="match status" value="1"/>
</dbReference>
<organism evidence="2 3">
    <name type="scientific">Spirosoma aureum</name>
    <dbReference type="NCBI Taxonomy" id="2692134"/>
    <lineage>
        <taxon>Bacteria</taxon>
        <taxon>Pseudomonadati</taxon>
        <taxon>Bacteroidota</taxon>
        <taxon>Cytophagia</taxon>
        <taxon>Cytophagales</taxon>
        <taxon>Cytophagaceae</taxon>
        <taxon>Spirosoma</taxon>
    </lineage>
</organism>
<dbReference type="AlphaFoldDB" id="A0A6G9AN33"/>
<dbReference type="KEGG" id="spib:G8759_15305"/>
<evidence type="ECO:0000259" key="1">
    <source>
        <dbReference type="Pfam" id="PF13472"/>
    </source>
</evidence>
<dbReference type="InterPro" id="IPR013830">
    <property type="entry name" value="SGNH_hydro"/>
</dbReference>
<dbReference type="Gene3D" id="3.40.50.1110">
    <property type="entry name" value="SGNH hydrolase"/>
    <property type="match status" value="1"/>
</dbReference>
<dbReference type="Proteomes" id="UP000501802">
    <property type="component" value="Chromosome"/>
</dbReference>
<accession>A0A6G9AN33</accession>
<protein>
    <submittedName>
        <fullName evidence="2">SGNH/GDSL hydrolase family protein</fullName>
    </submittedName>
</protein>
<dbReference type="Pfam" id="PF13472">
    <property type="entry name" value="Lipase_GDSL_2"/>
    <property type="match status" value="1"/>
</dbReference>
<evidence type="ECO:0000313" key="3">
    <source>
        <dbReference type="Proteomes" id="UP000501802"/>
    </source>
</evidence>
<evidence type="ECO:0000313" key="2">
    <source>
        <dbReference type="EMBL" id="QIP13881.1"/>
    </source>
</evidence>
<proteinExistence type="predicted"/>
<dbReference type="Gene3D" id="2.60.120.260">
    <property type="entry name" value="Galactose-binding domain-like"/>
    <property type="match status" value="1"/>
</dbReference>
<dbReference type="PANTHER" id="PTHR34407">
    <property type="entry name" value="EXPRESSED PROTEIN"/>
    <property type="match status" value="1"/>
</dbReference>
<dbReference type="InterPro" id="IPR036514">
    <property type="entry name" value="SGNH_hydro_sf"/>
</dbReference>
<dbReference type="RefSeq" id="WP_167209383.1">
    <property type="nucleotide sequence ID" value="NZ_CP050063.1"/>
</dbReference>
<dbReference type="SUPFAM" id="SSF52266">
    <property type="entry name" value="SGNH hydrolase"/>
    <property type="match status" value="1"/>
</dbReference>
<keyword evidence="3" id="KW-1185">Reference proteome</keyword>
<keyword evidence="2" id="KW-0378">Hydrolase</keyword>
<feature type="domain" description="SGNH hydrolase-type esterase" evidence="1">
    <location>
        <begin position="67"/>
        <end position="202"/>
    </location>
</feature>